<evidence type="ECO:0008006" key="3">
    <source>
        <dbReference type="Google" id="ProtNLM"/>
    </source>
</evidence>
<organism evidence="1 2">
    <name type="scientific">Clostridium yunnanense</name>
    <dbReference type="NCBI Taxonomy" id="2800325"/>
    <lineage>
        <taxon>Bacteria</taxon>
        <taxon>Bacillati</taxon>
        <taxon>Bacillota</taxon>
        <taxon>Clostridia</taxon>
        <taxon>Eubacteriales</taxon>
        <taxon>Clostridiaceae</taxon>
        <taxon>Clostridium</taxon>
    </lineage>
</organism>
<gene>
    <name evidence="1" type="ORF">JHL18_07785</name>
</gene>
<evidence type="ECO:0000313" key="1">
    <source>
        <dbReference type="EMBL" id="MBK1810534.1"/>
    </source>
</evidence>
<dbReference type="Pfam" id="PF17428">
    <property type="entry name" value="DUF5412"/>
    <property type="match status" value="1"/>
</dbReference>
<dbReference type="RefSeq" id="WP_200267826.1">
    <property type="nucleotide sequence ID" value="NZ_JAENHN010000025.1"/>
</dbReference>
<dbReference type="InterPro" id="IPR035406">
    <property type="entry name" value="DUF5412"/>
</dbReference>
<dbReference type="Proteomes" id="UP000596739">
    <property type="component" value="Unassembled WGS sequence"/>
</dbReference>
<proteinExistence type="predicted"/>
<name>A0ABS1EME2_9CLOT</name>
<protein>
    <recommendedName>
        <fullName evidence="3">Lipoprotein</fullName>
    </recommendedName>
</protein>
<sequence length="133" mass="15130">MFRAFKKSFVYITLLSFLVLFTGCSSESNIEILKETASPNGYYTAYAYVYSGGATTSFVPRVSILDSKTDKKKIKKLLLQGGNVYSAYHSKDIDVKWEDDKNLTVTYSNDDKDIDLKVDIIHGIKVKYEKKDK</sequence>
<dbReference type="PROSITE" id="PS51257">
    <property type="entry name" value="PROKAR_LIPOPROTEIN"/>
    <property type="match status" value="1"/>
</dbReference>
<dbReference type="EMBL" id="JAENHN010000025">
    <property type="protein sequence ID" value="MBK1810534.1"/>
    <property type="molecule type" value="Genomic_DNA"/>
</dbReference>
<comment type="caution">
    <text evidence="1">The sequence shown here is derived from an EMBL/GenBank/DDBJ whole genome shotgun (WGS) entry which is preliminary data.</text>
</comment>
<reference evidence="2" key="1">
    <citation type="submission" date="2021-01" db="EMBL/GenBank/DDBJ databases">
        <title>Genome public.</title>
        <authorList>
            <person name="Liu C."/>
            <person name="Sun Q."/>
        </authorList>
    </citation>
    <scope>NUCLEOTIDE SEQUENCE [LARGE SCALE GENOMIC DNA]</scope>
    <source>
        <strain evidence="2">YIM B02505</strain>
    </source>
</reference>
<keyword evidence="2" id="KW-1185">Reference proteome</keyword>
<evidence type="ECO:0000313" key="2">
    <source>
        <dbReference type="Proteomes" id="UP000596739"/>
    </source>
</evidence>
<accession>A0ABS1EME2</accession>